<dbReference type="EMBL" id="JAEHFX010000002">
    <property type="protein sequence ID" value="MBK0402492.1"/>
    <property type="molecule type" value="Genomic_DNA"/>
</dbReference>
<name>A0ABS1BZ99_9BACT</name>
<keyword evidence="2" id="KW-1185">Reference proteome</keyword>
<accession>A0ABS1BZ99</accession>
<evidence type="ECO:0000313" key="1">
    <source>
        <dbReference type="EMBL" id="MBK0402492.1"/>
    </source>
</evidence>
<organism evidence="1 2">
    <name type="scientific">Adhaeribacter terrigena</name>
    <dbReference type="NCBI Taxonomy" id="2793070"/>
    <lineage>
        <taxon>Bacteria</taxon>
        <taxon>Pseudomonadati</taxon>
        <taxon>Bacteroidota</taxon>
        <taxon>Cytophagia</taxon>
        <taxon>Cytophagales</taxon>
        <taxon>Hymenobacteraceae</taxon>
        <taxon>Adhaeribacter</taxon>
    </lineage>
</organism>
<dbReference type="RefSeq" id="WP_200505237.1">
    <property type="nucleotide sequence ID" value="NZ_JAEHFX010000002.1"/>
</dbReference>
<gene>
    <name evidence="1" type="ORF">I5M27_05810</name>
</gene>
<reference evidence="1 2" key="1">
    <citation type="submission" date="2020-12" db="EMBL/GenBank/DDBJ databases">
        <title>Bacterial novel species Adhaeribacter sp. BT258 isolated from soil.</title>
        <authorList>
            <person name="Jung H.-Y."/>
        </authorList>
    </citation>
    <scope>NUCLEOTIDE SEQUENCE [LARGE SCALE GENOMIC DNA]</scope>
    <source>
        <strain evidence="1 2">BT258</strain>
    </source>
</reference>
<protein>
    <submittedName>
        <fullName evidence="1">Uncharacterized protein</fullName>
    </submittedName>
</protein>
<proteinExistence type="predicted"/>
<dbReference type="Proteomes" id="UP000644147">
    <property type="component" value="Unassembled WGS sequence"/>
</dbReference>
<comment type="caution">
    <text evidence="1">The sequence shown here is derived from an EMBL/GenBank/DDBJ whole genome shotgun (WGS) entry which is preliminary data.</text>
</comment>
<evidence type="ECO:0000313" key="2">
    <source>
        <dbReference type="Proteomes" id="UP000644147"/>
    </source>
</evidence>
<sequence length="160" mass="18212">MGNNLKKDSSAINVLAGEHNIVLATSLSDVEFNDLTASDQFENAFNKLYATVLAKKLRSLKAELKDQYIISIEPSETFKSPYVVERSVLVKSKADNSLSKISIIRYSEKEEFSIQGLPLYSKPSQLYNKTSLIPFMGTVEEFDPEKFEGYFFQLLHYCFQ</sequence>